<dbReference type="Pfam" id="PF00472">
    <property type="entry name" value="RF-1"/>
    <property type="match status" value="1"/>
</dbReference>
<dbReference type="RefSeq" id="WP_201921240.1">
    <property type="nucleotide sequence ID" value="NZ_JAERQG010000002.1"/>
</dbReference>
<dbReference type="Proteomes" id="UP000642920">
    <property type="component" value="Unassembled WGS sequence"/>
</dbReference>
<dbReference type="GO" id="GO:0072344">
    <property type="term" value="P:rescue of stalled ribosome"/>
    <property type="evidence" value="ECO:0007669"/>
    <property type="project" value="TreeGrafter"/>
</dbReference>
<comment type="similarity">
    <text evidence="1">Belongs to the prokaryotic/mitochondrial release factor family.</text>
</comment>
<dbReference type="InterPro" id="IPR045853">
    <property type="entry name" value="Pep_chain_release_fac_I_sf"/>
</dbReference>
<dbReference type="GO" id="GO:0004045">
    <property type="term" value="F:peptidyl-tRNA hydrolase activity"/>
    <property type="evidence" value="ECO:0007669"/>
    <property type="project" value="UniProtKB-EC"/>
</dbReference>
<dbReference type="GO" id="GO:0043022">
    <property type="term" value="F:ribosome binding"/>
    <property type="evidence" value="ECO:0007669"/>
    <property type="project" value="TreeGrafter"/>
</dbReference>
<accession>A0A937A919</accession>
<evidence type="ECO:0000313" key="4">
    <source>
        <dbReference type="EMBL" id="MBL0765850.1"/>
    </source>
</evidence>
<evidence type="ECO:0000259" key="3">
    <source>
        <dbReference type="PROSITE" id="PS00745"/>
    </source>
</evidence>
<protein>
    <submittedName>
        <fullName evidence="4">Aminoacyl-tRNA hydrolase</fullName>
        <ecNumber evidence="4">3.1.1.29</ecNumber>
    </submittedName>
</protein>
<evidence type="ECO:0000313" key="5">
    <source>
        <dbReference type="Proteomes" id="UP000642920"/>
    </source>
</evidence>
<dbReference type="NCBIfam" id="NF006718">
    <property type="entry name" value="PRK09256.1"/>
    <property type="match status" value="1"/>
</dbReference>
<evidence type="ECO:0000256" key="1">
    <source>
        <dbReference type="ARBA" id="ARBA00010835"/>
    </source>
</evidence>
<dbReference type="PANTHER" id="PTHR47814:SF1">
    <property type="entry name" value="PEPTIDYL-TRNA HYDROLASE ARFB"/>
    <property type="match status" value="1"/>
</dbReference>
<dbReference type="PROSITE" id="PS00745">
    <property type="entry name" value="RF_PROK_I"/>
    <property type="match status" value="1"/>
</dbReference>
<name>A0A937A919_9BACT</name>
<dbReference type="GO" id="GO:0003747">
    <property type="term" value="F:translation release factor activity"/>
    <property type="evidence" value="ECO:0007669"/>
    <property type="project" value="InterPro"/>
</dbReference>
<comment type="caution">
    <text evidence="4">The sequence shown here is derived from an EMBL/GenBank/DDBJ whole genome shotgun (WGS) entry which is preliminary data.</text>
</comment>
<dbReference type="Gene3D" id="3.30.160.20">
    <property type="match status" value="1"/>
</dbReference>
<keyword evidence="4" id="KW-0378">Hydrolase</keyword>
<proteinExistence type="inferred from homology"/>
<evidence type="ECO:0000256" key="2">
    <source>
        <dbReference type="SAM" id="MobiDB-lite"/>
    </source>
</evidence>
<feature type="domain" description="Prokaryotic-type class I peptide chain release factors" evidence="3">
    <location>
        <begin position="20"/>
        <end position="36"/>
    </location>
</feature>
<feature type="compositionally biased region" description="Basic residues" evidence="2">
    <location>
        <begin position="108"/>
        <end position="138"/>
    </location>
</feature>
<feature type="region of interest" description="Disordered" evidence="2">
    <location>
        <begin position="101"/>
        <end position="138"/>
    </location>
</feature>
<reference evidence="4" key="1">
    <citation type="submission" date="2021-01" db="EMBL/GenBank/DDBJ databases">
        <title>Marivirga sp. nov., isolated from intertidal surface sediments.</title>
        <authorList>
            <person name="Zhang M."/>
        </authorList>
    </citation>
    <scope>NUCLEOTIDE SEQUENCE</scope>
    <source>
        <strain evidence="4">SM1354</strain>
    </source>
</reference>
<gene>
    <name evidence="4" type="primary">arfB</name>
    <name evidence="4" type="ORF">JKP34_11350</name>
</gene>
<dbReference type="PANTHER" id="PTHR47814">
    <property type="entry name" value="PEPTIDYL-TRNA HYDROLASE ARFB"/>
    <property type="match status" value="1"/>
</dbReference>
<dbReference type="AlphaFoldDB" id="A0A937A919"/>
<organism evidence="4 5">
    <name type="scientific">Marivirga atlantica</name>
    <dbReference type="NCBI Taxonomy" id="1548457"/>
    <lineage>
        <taxon>Bacteria</taxon>
        <taxon>Pseudomonadati</taxon>
        <taxon>Bacteroidota</taxon>
        <taxon>Cytophagia</taxon>
        <taxon>Cytophagales</taxon>
        <taxon>Marivirgaceae</taxon>
        <taxon>Marivirga</taxon>
    </lineage>
</organism>
<sequence>MVARPSLTAIRKEVVIQTARSGGPGGQHVNKVETKVILKWNVIDSKVLKQEQREQLQASLGKRLTNAGDLLIAVDSQRSQLKNKTIAFKKLDRLVKKAFEKQKERKATKPSKSAIKKRLKAKKLHGEKKALRKPPKLE</sequence>
<keyword evidence="5" id="KW-1185">Reference proteome</keyword>
<dbReference type="EC" id="3.1.1.29" evidence="4"/>
<dbReference type="SUPFAM" id="SSF75620">
    <property type="entry name" value="Release factor"/>
    <property type="match status" value="1"/>
</dbReference>
<dbReference type="InterPro" id="IPR000352">
    <property type="entry name" value="Pep_chain_release_fac_I"/>
</dbReference>
<dbReference type="EMBL" id="JAERQG010000002">
    <property type="protein sequence ID" value="MBL0765850.1"/>
    <property type="molecule type" value="Genomic_DNA"/>
</dbReference>